<gene>
    <name evidence="1" type="ORF">IBE52_10260</name>
</gene>
<protein>
    <recommendedName>
        <fullName evidence="3">YubB ferredoxin-like domain-containing protein</fullName>
    </recommendedName>
</protein>
<dbReference type="RefSeq" id="WP_200167721.1">
    <property type="nucleotide sequence ID" value="NZ_JACTSG010000012.1"/>
</dbReference>
<reference evidence="1 2" key="1">
    <citation type="submission" date="2020-08" db="EMBL/GenBank/DDBJ databases">
        <title>Comparative genomics of Francisella species.</title>
        <authorList>
            <person name="Sahl J."/>
            <person name="Sjodin A."/>
            <person name="Wagner D."/>
            <person name="Forsman M."/>
        </authorList>
    </citation>
    <scope>NUCLEOTIDE SEQUENCE [LARGE SCALE GENOMIC DNA]</scope>
    <source>
        <strain evidence="1 2">F1093</strain>
    </source>
</reference>
<sequence length="245" mass="28659">MFKKKIFKKHIAIYCDTEDKIKSAENYFIANGYKFSELYNFVSSFTKGFKLEFCIQPLPKSKKIYCGARSTFLSTGSKIITFEKALKKGYQWNEEQGKVVFPVNKVEEKQEEIIYPIFAKSNVNNIVVKFDGLMSGEVVFEYGCDDFSVGYQSSKWKPHHNNYIWEILDYDAGRGLYDGQPCLVWDDDWTCTKRLEFYDAKNKVFFSECGYRCGLSYDNYKPLTTEQTKAFHSELVEMYKGLKHD</sequence>
<dbReference type="EMBL" id="JACTSG010000012">
    <property type="protein sequence ID" value="MBK2303293.1"/>
    <property type="molecule type" value="Genomic_DNA"/>
</dbReference>
<evidence type="ECO:0000313" key="1">
    <source>
        <dbReference type="EMBL" id="MBK2303293.1"/>
    </source>
</evidence>
<accession>A0ABS1GEZ2</accession>
<organism evidence="1 2">
    <name type="scientific">Francisella philomiragia</name>
    <dbReference type="NCBI Taxonomy" id="28110"/>
    <lineage>
        <taxon>Bacteria</taxon>
        <taxon>Pseudomonadati</taxon>
        <taxon>Pseudomonadota</taxon>
        <taxon>Gammaproteobacteria</taxon>
        <taxon>Thiotrichales</taxon>
        <taxon>Francisellaceae</taxon>
        <taxon>Francisella</taxon>
    </lineage>
</organism>
<evidence type="ECO:0008006" key="3">
    <source>
        <dbReference type="Google" id="ProtNLM"/>
    </source>
</evidence>
<keyword evidence="2" id="KW-1185">Reference proteome</keyword>
<evidence type="ECO:0000313" key="2">
    <source>
        <dbReference type="Proteomes" id="UP000760407"/>
    </source>
</evidence>
<name>A0ABS1GEZ2_9GAMM</name>
<proteinExistence type="predicted"/>
<comment type="caution">
    <text evidence="1">The sequence shown here is derived from an EMBL/GenBank/DDBJ whole genome shotgun (WGS) entry which is preliminary data.</text>
</comment>
<dbReference type="Proteomes" id="UP000760407">
    <property type="component" value="Unassembled WGS sequence"/>
</dbReference>